<proteinExistence type="predicted"/>
<reference evidence="2" key="1">
    <citation type="submission" date="2017-06" db="EMBL/GenBank/DDBJ databases">
        <title>The pomegranate genome and the genomics of punicalagin biosynthesis.</title>
        <authorList>
            <person name="Xu C."/>
        </authorList>
    </citation>
    <scope>NUCLEOTIDE SEQUENCE [LARGE SCALE GENOMIC DNA]</scope>
    <source>
        <tissue evidence="2">Fresh leaf</tissue>
    </source>
</reference>
<evidence type="ECO:0000313" key="2">
    <source>
        <dbReference type="EMBL" id="OWM74319.1"/>
    </source>
</evidence>
<comment type="caution">
    <text evidence="2">The sequence shown here is derived from an EMBL/GenBank/DDBJ whole genome shotgun (WGS) entry which is preliminary data.</text>
</comment>
<dbReference type="Proteomes" id="UP000197138">
    <property type="component" value="Unassembled WGS sequence"/>
</dbReference>
<evidence type="ECO:0000256" key="1">
    <source>
        <dbReference type="SAM" id="MobiDB-lite"/>
    </source>
</evidence>
<gene>
    <name evidence="2" type="ORF">CDL15_Pgr013223</name>
</gene>
<feature type="compositionally biased region" description="Basic and acidic residues" evidence="1">
    <location>
        <begin position="26"/>
        <end position="46"/>
    </location>
</feature>
<accession>A0A218WPB2</accession>
<organism evidence="2">
    <name type="scientific">Punica granatum</name>
    <name type="common">Pomegranate</name>
    <dbReference type="NCBI Taxonomy" id="22663"/>
    <lineage>
        <taxon>Eukaryota</taxon>
        <taxon>Viridiplantae</taxon>
        <taxon>Streptophyta</taxon>
        <taxon>Embryophyta</taxon>
        <taxon>Tracheophyta</taxon>
        <taxon>Spermatophyta</taxon>
        <taxon>Magnoliopsida</taxon>
        <taxon>eudicotyledons</taxon>
        <taxon>Gunneridae</taxon>
        <taxon>Pentapetalae</taxon>
        <taxon>rosids</taxon>
        <taxon>malvids</taxon>
        <taxon>Myrtales</taxon>
        <taxon>Lythraceae</taxon>
        <taxon>Punica</taxon>
    </lineage>
</organism>
<dbReference type="EMBL" id="MTKT01003779">
    <property type="protein sequence ID" value="OWM74319.1"/>
    <property type="molecule type" value="Genomic_DNA"/>
</dbReference>
<name>A0A218WPB2_PUNGR</name>
<feature type="compositionally biased region" description="Polar residues" evidence="1">
    <location>
        <begin position="75"/>
        <end position="86"/>
    </location>
</feature>
<feature type="region of interest" description="Disordered" evidence="1">
    <location>
        <begin position="18"/>
        <end position="46"/>
    </location>
</feature>
<protein>
    <submittedName>
        <fullName evidence="2">Uncharacterized protein</fullName>
    </submittedName>
</protein>
<feature type="region of interest" description="Disordered" evidence="1">
    <location>
        <begin position="72"/>
        <end position="100"/>
    </location>
</feature>
<sequence length="100" mass="11088">MTRQSEVNAWTWEHGLQKGSRVLQKAQKDNQENERTANPENSKDRHYGAIHHRITGVSEGIQYGTLKIPLGAKMTNGTSGRTSEASCLSWGTPEHSQTPS</sequence>
<dbReference type="AlphaFoldDB" id="A0A218WPB2"/>